<dbReference type="InterPro" id="IPR036716">
    <property type="entry name" value="Pest_crys_N_sf"/>
</dbReference>
<evidence type="ECO:0000256" key="4">
    <source>
        <dbReference type="ARBA" id="ARBA00023026"/>
    </source>
</evidence>
<dbReference type="InterPro" id="IPR041587">
    <property type="entry name" value="Cry_V"/>
</dbReference>
<evidence type="ECO:0000259" key="7">
    <source>
        <dbReference type="Pfam" id="PF03945"/>
    </source>
</evidence>
<dbReference type="InterPro" id="IPR036399">
    <property type="entry name" value="Pest_cryst_cen_dom_sf"/>
</dbReference>
<reference evidence="11" key="1">
    <citation type="journal article" date="2004" name="J. Invertebr. Pathol.">
        <title>Novel cry gene from Paenibacillus lentimorbus strain Semadara inhibits ingestion and promotes insecticidal activity in Anomala cuprea larvae.</title>
        <authorList>
            <person name="Yokoyama T."/>
            <person name="Tanaka M."/>
            <person name="Hasegawa M."/>
        </authorList>
    </citation>
    <scope>NUCLEOTIDE SEQUENCE</scope>
</reference>
<feature type="domain" description="Pesticidal crystal protein Cry1Aa" evidence="9">
    <location>
        <begin position="655"/>
        <end position="716"/>
    </location>
</feature>
<dbReference type="InterPro" id="IPR038979">
    <property type="entry name" value="Pest_crys"/>
</dbReference>
<comment type="similarity">
    <text evidence="1">Belongs to the delta endotoxin family.</text>
</comment>
<dbReference type="PANTHER" id="PTHR37003">
    <property type="entry name" value="ENDOTOXIN_N DOMAIN-CONTAINING PROTEIN-RELATED"/>
    <property type="match status" value="1"/>
</dbReference>
<evidence type="ECO:0000313" key="11">
    <source>
        <dbReference type="EMBL" id="BAD15301.1"/>
    </source>
</evidence>
<proteinExistence type="inferred from homology"/>
<dbReference type="Gene3D" id="2.100.10.10">
    <property type="entry name" value="Pesticidal crystal protein, central domain"/>
    <property type="match status" value="1"/>
</dbReference>
<evidence type="ECO:0000259" key="10">
    <source>
        <dbReference type="Pfam" id="PF21463"/>
    </source>
</evidence>
<evidence type="ECO:0000256" key="2">
    <source>
        <dbReference type="ARBA" id="ARBA00022656"/>
    </source>
</evidence>
<evidence type="ECO:0000259" key="6">
    <source>
        <dbReference type="Pfam" id="PF03944"/>
    </source>
</evidence>
<feature type="domain" description="Pesticidal crystal protein" evidence="7">
    <location>
        <begin position="100"/>
        <end position="293"/>
    </location>
</feature>
<dbReference type="SUPFAM" id="SSF56849">
    <property type="entry name" value="delta-Endotoxin (insectocide), N-terminal domain"/>
    <property type="match status" value="1"/>
</dbReference>
<dbReference type="Pfam" id="PF03945">
    <property type="entry name" value="Endotoxin_N"/>
    <property type="match status" value="1"/>
</dbReference>
<organism evidence="11">
    <name type="scientific">Paenibacillus lentimorbus</name>
    <dbReference type="NCBI Taxonomy" id="78058"/>
    <lineage>
        <taxon>Bacteria</taxon>
        <taxon>Bacillati</taxon>
        <taxon>Bacillota</taxon>
        <taxon>Bacilli</taxon>
        <taxon>Bacillales</taxon>
        <taxon>Paenibacillaceae</taxon>
        <taxon>Paenibacillus</taxon>
    </lineage>
</organism>
<evidence type="ECO:0000256" key="1">
    <source>
        <dbReference type="ARBA" id="ARBA00007819"/>
    </source>
</evidence>
<accession>Q765X7</accession>
<feature type="domain" description="Pesticidal crystal protein" evidence="5">
    <location>
        <begin position="304"/>
        <end position="499"/>
    </location>
</feature>
<dbReference type="GO" id="GO:0030435">
    <property type="term" value="P:sporulation resulting in formation of a cellular spore"/>
    <property type="evidence" value="ECO:0007669"/>
    <property type="project" value="UniProtKB-KW"/>
</dbReference>
<keyword evidence="4" id="KW-0843">Virulence</keyword>
<dbReference type="InterPro" id="IPR008979">
    <property type="entry name" value="Galactose-bd-like_sf"/>
</dbReference>
<dbReference type="Gene3D" id="1.20.190.10">
    <property type="entry name" value="Pesticidal crystal protein, N-terminal domain"/>
    <property type="match status" value="1"/>
</dbReference>
<dbReference type="GO" id="GO:0090729">
    <property type="term" value="F:toxin activity"/>
    <property type="evidence" value="ECO:0007669"/>
    <property type="project" value="UniProtKB-KW"/>
</dbReference>
<dbReference type="InterPro" id="IPR048645">
    <property type="entry name" value="Cry1Ac-like_dom-VII"/>
</dbReference>
<keyword evidence="2" id="KW-0800">Toxin</keyword>
<dbReference type="SUPFAM" id="SSF51096">
    <property type="entry name" value="delta-Endotoxin (insectocide), middle domain"/>
    <property type="match status" value="1"/>
</dbReference>
<dbReference type="SMR" id="Q765X7"/>
<feature type="domain" description="Pesticidal crystal protein Cry" evidence="8">
    <location>
        <begin position="724"/>
        <end position="830"/>
    </location>
</feature>
<dbReference type="Pfam" id="PF03944">
    <property type="entry name" value="Endotoxin_C"/>
    <property type="match status" value="1"/>
</dbReference>
<dbReference type="CDD" id="cd04085">
    <property type="entry name" value="delta_endotoxin_C"/>
    <property type="match status" value="1"/>
</dbReference>
<dbReference type="GO" id="GO:0001907">
    <property type="term" value="P:symbiont-mediated killing of host cell"/>
    <property type="evidence" value="ECO:0007669"/>
    <property type="project" value="InterPro"/>
</dbReference>
<dbReference type="GO" id="GO:0005102">
    <property type="term" value="F:signaling receptor binding"/>
    <property type="evidence" value="ECO:0007669"/>
    <property type="project" value="InterPro"/>
</dbReference>
<name>Q765X7_9BACL</name>
<keyword evidence="3" id="KW-0749">Sporulation</keyword>
<feature type="domain" description="Cry1Ac-like" evidence="10">
    <location>
        <begin position="1073"/>
        <end position="1150"/>
    </location>
</feature>
<evidence type="ECO:0000259" key="9">
    <source>
        <dbReference type="Pfam" id="PF18449"/>
    </source>
</evidence>
<evidence type="ECO:0000259" key="8">
    <source>
        <dbReference type="Pfam" id="PF17997"/>
    </source>
</evidence>
<dbReference type="Pfam" id="PF00555">
    <property type="entry name" value="Endotoxin_M"/>
    <property type="match status" value="1"/>
</dbReference>
<dbReference type="InterPro" id="IPR005638">
    <property type="entry name" value="Pest_crys_dom-III"/>
</dbReference>
<dbReference type="SUPFAM" id="SSF49785">
    <property type="entry name" value="Galactose-binding domain-like"/>
    <property type="match status" value="1"/>
</dbReference>
<dbReference type="EMBL" id="AB115422">
    <property type="protein sequence ID" value="BAD15301.1"/>
    <property type="molecule type" value="Genomic_DNA"/>
</dbReference>
<dbReference type="Gene3D" id="2.60.120.260">
    <property type="entry name" value="Galactose-binding domain-like"/>
    <property type="match status" value="1"/>
</dbReference>
<dbReference type="InterPro" id="IPR001178">
    <property type="entry name" value="Pest_cryst_dom_II"/>
</dbReference>
<evidence type="ECO:0000259" key="5">
    <source>
        <dbReference type="Pfam" id="PF00555"/>
    </source>
</evidence>
<feature type="domain" description="Pesticidal crystal protein" evidence="6">
    <location>
        <begin position="510"/>
        <end position="644"/>
    </location>
</feature>
<dbReference type="Pfam" id="PF21463">
    <property type="entry name" value="Cry1Ac_dom-VII"/>
    <property type="match status" value="1"/>
</dbReference>
<dbReference type="PANTHER" id="PTHR37003:SF2">
    <property type="entry name" value="PESTICIDAL CRYSTAL PROTEIN N-TERMINAL DOMAIN-CONTAINING PROTEIN"/>
    <property type="match status" value="1"/>
</dbReference>
<feature type="domain" description="Pesticidal crystal protein Cry" evidence="8">
    <location>
        <begin position="883"/>
        <end position="959"/>
    </location>
</feature>
<dbReference type="Pfam" id="PF18449">
    <property type="entry name" value="Endotoxin_C2"/>
    <property type="match status" value="1"/>
</dbReference>
<dbReference type="InterPro" id="IPR054544">
    <property type="entry name" value="Pest_crys_Cry1Aa_dom-IV"/>
</dbReference>
<evidence type="ECO:0000256" key="3">
    <source>
        <dbReference type="ARBA" id="ARBA00022969"/>
    </source>
</evidence>
<protein>
    <submittedName>
        <fullName evidence="11">Parasporal crystal protein</fullName>
    </submittedName>
</protein>
<sequence>MNQYHNQNDNKSYNQSGNEMQIIQPSSNSLLYSPNKYPYATDPNVIAEGRSYKNWLDMCVGEGDGTRSLEAIAVAVGVRISHTIFRLLGVPYSAQGEQLFSFLLDTLWLEGNTQWEELMRHAEELINEQVPDYVRTKALAELTDLGNNLNLYIAAFEDWKRNPSSQEVRTRVIDRFNILDGLFEAYLPSFAVPGYEVPLLSVYANVVNIHLLVLRDSSIYGLDWGLSSTSVDNNYNRQQRNSATYANHCTTWYQTGLQRLQGSDASSWVNYNRFRREITLIVLDICALFSNYDVRSYPIQLRGELTRGIYTDPAVYSGTGSYSWLSQAPSFAEIENIAIREPSNFTWASYARVTTGTLEYLSSKNDFWKSHYMNYTETNSGILIQGPTYGMTTGTNIRIESVSMQEIYSVRLEAVAHAGAGGPFLGISTSEFFWSLGVRRYQNSRSPQFASQIITRQLPGVNSAVPSALDHSHELSYITAFPVRSVGTILVHEWTSTTVSRNNRIEPDKITQIPAVKSHTLSNCQVVSGTGFTGGNWLRPSDNGSFRLTITSFSSQSYRIRIHYASATFFYLDIRTGDTSNTFAVTPTTLSSGSQTVPYESFGFINIPYTFTTAPTESRYTFDFMFYSIGSANVLIDRIEIVPIGVPLFEYETKQQLEKARKAVNHLFTDGSKKALKEDTTDYEIDQAANVVDCISDECGHDKMILLDEVKYAKQLSQARNLLLNGNFDDLYSALEKENPWKTSPNVTIRQDNPIFKGHYLSMAGANDIEATNDTFPTYVYQKIDEAKLKPYTRYKVRGFVGSSKALELLVTRYNEEVDAILDVPDNIPHAPTPVCGEFDRCKPYSYPPLLPECNPEFINQMQPSSCHHNQMVDYNNMNTSTSTTMNPSMNPPLTPEIASSQSGFGRKHRKCHQAHQFEFHIDTGTIDLVEDLGIWVIFKICATDGYASLDDLEVIEEGALGVEALELVKKREKKWRHQKEQHCSQTKHKYDAAKHAVMALFTNKRYEKLKFETTISDILYADHLVQSIPYVYNKYVPEVPGMNYELYSELNTLVQNAFYLYDQRNLIKNGRFSNGLMHWQATPHARVEQEYEKSVLVLPNWDANVSQDLCIEHNRGYVLRVTARKEDPGAGNVTFSDCENHVDKLSFTSCDIATNAVPGAQANDPAAGVAYGQQGCQIDRVPYGQSGYRADGVAYEQSGHRTDGVPYRQSGYGTDGVTYEQSGHRADGVPYGQSGYRADGVAYEQSGHRADGVPYGQSGYGTDGVTYDQSANQTRKYHGCHTDGLPHPEHGCCYPDRVSDGQQLAYVTKSIDLFPDTDKVRIDIGETEGNFRVESVELICMEK</sequence>
<dbReference type="InterPro" id="IPR005639">
    <property type="entry name" value="Pest_crys_dom_I"/>
</dbReference>
<gene>
    <name evidence="11" type="primary">cry43Aa1</name>
</gene>
<dbReference type="Pfam" id="PF17997">
    <property type="entry name" value="Cry1Ac_D5"/>
    <property type="match status" value="2"/>
</dbReference>